<evidence type="ECO:0000313" key="3">
    <source>
        <dbReference type="EMBL" id="KFE34535.1"/>
    </source>
</evidence>
<keyword evidence="2" id="KW-1133">Transmembrane helix</keyword>
<proteinExistence type="predicted"/>
<protein>
    <submittedName>
        <fullName evidence="3">Uncharacterized protein</fullName>
    </submittedName>
</protein>
<reference evidence="3 4" key="2">
    <citation type="journal article" date="2015" name="Antonie Van Leeuwenhoek">
        <title>Thioclava indica sp. nov., isolated from surface seawater of the Indian Ocean.</title>
        <authorList>
            <person name="Liu Y."/>
            <person name="Lai Q."/>
            <person name="Du J."/>
            <person name="Xu H."/>
            <person name="Jiang L."/>
            <person name="Shao Z."/>
        </authorList>
    </citation>
    <scope>NUCLEOTIDE SEQUENCE [LARGE SCALE GENOMIC DNA]</scope>
    <source>
        <strain evidence="3 4">13D2W-2</strain>
    </source>
</reference>
<sequence>MLIIRNEFASRHSPHRERSHDRGHSSSTSSCRHACLILRAALAVILFLLAPGYIGGATPALGVGFAVLGMFLAMGILNQTSGAPRR</sequence>
<dbReference type="Proteomes" id="UP000028607">
    <property type="component" value="Unassembled WGS sequence"/>
</dbReference>
<dbReference type="RefSeq" id="WP_038146811.1">
    <property type="nucleotide sequence ID" value="NZ_AQRC01000009.1"/>
</dbReference>
<comment type="caution">
    <text evidence="3">The sequence shown here is derived from an EMBL/GenBank/DDBJ whole genome shotgun (WGS) entry which is preliminary data.</text>
</comment>
<dbReference type="AlphaFoldDB" id="A0A085TUY8"/>
<dbReference type="EMBL" id="AQRC01000009">
    <property type="protein sequence ID" value="KFE34535.1"/>
    <property type="molecule type" value="Genomic_DNA"/>
</dbReference>
<reference evidence="4" key="1">
    <citation type="submission" date="2013-04" db="EMBL/GenBank/DDBJ databases">
        <title>Thioclava sp. 13D2W-2 Genome Sequencing.</title>
        <authorList>
            <person name="Lai Q."/>
            <person name="Li G."/>
            <person name="Shao Z."/>
        </authorList>
    </citation>
    <scope>NUCLEOTIDE SEQUENCE [LARGE SCALE GENOMIC DNA]</scope>
    <source>
        <strain evidence="4">13D2W-2</strain>
    </source>
</reference>
<feature type="transmembrane region" description="Helical" evidence="2">
    <location>
        <begin position="36"/>
        <end position="54"/>
    </location>
</feature>
<name>A0A085TUY8_9RHOB</name>
<feature type="transmembrane region" description="Helical" evidence="2">
    <location>
        <begin position="60"/>
        <end position="77"/>
    </location>
</feature>
<keyword evidence="2" id="KW-0472">Membrane</keyword>
<accession>A0A085TUY8</accession>
<evidence type="ECO:0000256" key="2">
    <source>
        <dbReference type="SAM" id="Phobius"/>
    </source>
</evidence>
<feature type="region of interest" description="Disordered" evidence="1">
    <location>
        <begin position="1"/>
        <end position="28"/>
    </location>
</feature>
<gene>
    <name evidence="3" type="ORF">DW2_11810</name>
</gene>
<keyword evidence="4" id="KW-1185">Reference proteome</keyword>
<keyword evidence="2" id="KW-0812">Transmembrane</keyword>
<evidence type="ECO:0000313" key="4">
    <source>
        <dbReference type="Proteomes" id="UP000028607"/>
    </source>
</evidence>
<organism evidence="3 4">
    <name type="scientific">Thioclava atlantica</name>
    <dbReference type="NCBI Taxonomy" id="1317124"/>
    <lineage>
        <taxon>Bacteria</taxon>
        <taxon>Pseudomonadati</taxon>
        <taxon>Pseudomonadota</taxon>
        <taxon>Alphaproteobacteria</taxon>
        <taxon>Rhodobacterales</taxon>
        <taxon>Paracoccaceae</taxon>
        <taxon>Thioclava</taxon>
    </lineage>
</organism>
<evidence type="ECO:0000256" key="1">
    <source>
        <dbReference type="SAM" id="MobiDB-lite"/>
    </source>
</evidence>